<proteinExistence type="predicted"/>
<name>A0A0D3JI46_EMIH1</name>
<dbReference type="SUPFAM" id="SSF52200">
    <property type="entry name" value="Toll/Interleukin receptor TIR domain"/>
    <property type="match status" value="1"/>
</dbReference>
<evidence type="ECO:0000313" key="5">
    <source>
        <dbReference type="Proteomes" id="UP000013827"/>
    </source>
</evidence>
<dbReference type="Proteomes" id="UP000013827">
    <property type="component" value="Unassembled WGS sequence"/>
</dbReference>
<dbReference type="PaxDb" id="2903-EOD23181"/>
<feature type="transmembrane region" description="Helical" evidence="2">
    <location>
        <begin position="263"/>
        <end position="286"/>
    </location>
</feature>
<feature type="region of interest" description="Disordered" evidence="1">
    <location>
        <begin position="700"/>
        <end position="741"/>
    </location>
</feature>
<feature type="region of interest" description="Disordered" evidence="1">
    <location>
        <begin position="758"/>
        <end position="778"/>
    </location>
</feature>
<dbReference type="EnsemblProtists" id="EOD23181">
    <property type="protein sequence ID" value="EOD23181"/>
    <property type="gene ID" value="EMIHUDRAFT_195816"/>
</dbReference>
<dbReference type="PANTHER" id="PTHR11319">
    <property type="entry name" value="G PROTEIN-COUPLED RECEPTOR-RELATED"/>
    <property type="match status" value="1"/>
</dbReference>
<dbReference type="InterPro" id="IPR000157">
    <property type="entry name" value="TIR_dom"/>
</dbReference>
<keyword evidence="2" id="KW-1133">Transmembrane helix</keyword>
<feature type="region of interest" description="Disordered" evidence="1">
    <location>
        <begin position="1"/>
        <end position="80"/>
    </location>
</feature>
<dbReference type="AlphaFoldDB" id="A0A0D3JI46"/>
<feature type="transmembrane region" description="Helical" evidence="2">
    <location>
        <begin position="233"/>
        <end position="251"/>
    </location>
</feature>
<reference evidence="4" key="2">
    <citation type="submission" date="2024-10" db="UniProtKB">
        <authorList>
            <consortium name="EnsemblProtists"/>
        </authorList>
    </citation>
    <scope>IDENTIFICATION</scope>
</reference>
<feature type="domain" description="TIR" evidence="3">
    <location>
        <begin position="356"/>
        <end position="442"/>
    </location>
</feature>
<evidence type="ECO:0000256" key="1">
    <source>
        <dbReference type="SAM" id="MobiDB-lite"/>
    </source>
</evidence>
<dbReference type="GeneID" id="17268728"/>
<feature type="transmembrane region" description="Helical" evidence="2">
    <location>
        <begin position="153"/>
        <end position="175"/>
    </location>
</feature>
<keyword evidence="2" id="KW-0812">Transmembrane</keyword>
<dbReference type="HOGENOM" id="CLU_011536_0_0_1"/>
<evidence type="ECO:0000313" key="4">
    <source>
        <dbReference type="EnsemblProtists" id="EOD23181"/>
    </source>
</evidence>
<feature type="transmembrane region" description="Helical" evidence="2">
    <location>
        <begin position="298"/>
        <end position="325"/>
    </location>
</feature>
<feature type="compositionally biased region" description="Polar residues" evidence="1">
    <location>
        <begin position="8"/>
        <end position="31"/>
    </location>
</feature>
<reference evidence="5" key="1">
    <citation type="journal article" date="2013" name="Nature">
        <title>Pan genome of the phytoplankton Emiliania underpins its global distribution.</title>
        <authorList>
            <person name="Read B.A."/>
            <person name="Kegel J."/>
            <person name="Klute M.J."/>
            <person name="Kuo A."/>
            <person name="Lefebvre S.C."/>
            <person name="Maumus F."/>
            <person name="Mayer C."/>
            <person name="Miller J."/>
            <person name="Monier A."/>
            <person name="Salamov A."/>
            <person name="Young J."/>
            <person name="Aguilar M."/>
            <person name="Claverie J.M."/>
            <person name="Frickenhaus S."/>
            <person name="Gonzalez K."/>
            <person name="Herman E.K."/>
            <person name="Lin Y.C."/>
            <person name="Napier J."/>
            <person name="Ogata H."/>
            <person name="Sarno A.F."/>
            <person name="Shmutz J."/>
            <person name="Schroeder D."/>
            <person name="de Vargas C."/>
            <person name="Verret F."/>
            <person name="von Dassow P."/>
            <person name="Valentin K."/>
            <person name="Van de Peer Y."/>
            <person name="Wheeler G."/>
            <person name="Dacks J.B."/>
            <person name="Delwiche C.F."/>
            <person name="Dyhrman S.T."/>
            <person name="Glockner G."/>
            <person name="John U."/>
            <person name="Richards T."/>
            <person name="Worden A.Z."/>
            <person name="Zhang X."/>
            <person name="Grigoriev I.V."/>
            <person name="Allen A.E."/>
            <person name="Bidle K."/>
            <person name="Borodovsky M."/>
            <person name="Bowler C."/>
            <person name="Brownlee C."/>
            <person name="Cock J.M."/>
            <person name="Elias M."/>
            <person name="Gladyshev V.N."/>
            <person name="Groth M."/>
            <person name="Guda C."/>
            <person name="Hadaegh A."/>
            <person name="Iglesias-Rodriguez M.D."/>
            <person name="Jenkins J."/>
            <person name="Jones B.M."/>
            <person name="Lawson T."/>
            <person name="Leese F."/>
            <person name="Lindquist E."/>
            <person name="Lobanov A."/>
            <person name="Lomsadze A."/>
            <person name="Malik S.B."/>
            <person name="Marsh M.E."/>
            <person name="Mackinder L."/>
            <person name="Mock T."/>
            <person name="Mueller-Roeber B."/>
            <person name="Pagarete A."/>
            <person name="Parker M."/>
            <person name="Probert I."/>
            <person name="Quesneville H."/>
            <person name="Raines C."/>
            <person name="Rensing S.A."/>
            <person name="Riano-Pachon D.M."/>
            <person name="Richier S."/>
            <person name="Rokitta S."/>
            <person name="Shiraiwa Y."/>
            <person name="Soanes D.M."/>
            <person name="van der Giezen M."/>
            <person name="Wahlund T.M."/>
            <person name="Williams B."/>
            <person name="Wilson W."/>
            <person name="Wolfe G."/>
            <person name="Wurch L.L."/>
        </authorList>
    </citation>
    <scope>NUCLEOTIDE SEQUENCE</scope>
</reference>
<dbReference type="KEGG" id="ehx:EMIHUDRAFT_195816"/>
<dbReference type="PANTHER" id="PTHR11319:SF35">
    <property type="entry name" value="OUTER MEMBRANE PROTEIN PMPC-RELATED"/>
    <property type="match status" value="1"/>
</dbReference>
<accession>A0A0D3JI46</accession>
<feature type="compositionally biased region" description="Low complexity" evidence="1">
    <location>
        <begin position="710"/>
        <end position="720"/>
    </location>
</feature>
<protein>
    <recommendedName>
        <fullName evidence="3">TIR domain-containing protein</fullName>
    </recommendedName>
</protein>
<organism evidence="4 5">
    <name type="scientific">Emiliania huxleyi (strain CCMP1516)</name>
    <dbReference type="NCBI Taxonomy" id="280463"/>
    <lineage>
        <taxon>Eukaryota</taxon>
        <taxon>Haptista</taxon>
        <taxon>Haptophyta</taxon>
        <taxon>Prymnesiophyceae</taxon>
        <taxon>Isochrysidales</taxon>
        <taxon>Noelaerhabdaceae</taxon>
        <taxon>Emiliania</taxon>
    </lineage>
</organism>
<dbReference type="RefSeq" id="XP_005775610.1">
    <property type="nucleotide sequence ID" value="XM_005775553.1"/>
</dbReference>
<keyword evidence="5" id="KW-1185">Reference proteome</keyword>
<evidence type="ECO:0000256" key="2">
    <source>
        <dbReference type="SAM" id="Phobius"/>
    </source>
</evidence>
<keyword evidence="2" id="KW-0472">Membrane</keyword>
<dbReference type="Pfam" id="PF13676">
    <property type="entry name" value="TIR_2"/>
    <property type="match status" value="1"/>
</dbReference>
<dbReference type="Gene3D" id="3.40.50.10140">
    <property type="entry name" value="Toll/interleukin-1 receptor homology (TIR) domain"/>
    <property type="match status" value="1"/>
</dbReference>
<sequence>MPSAVRQRFSSQLPPQRSGVSGRSPSLSVASSDAEALGPSESLGQRVRRQARQLSFRAAQRRGSRASRQQAPREQSSPGGAAVEVLRRGLLRSLPLTLFVSFVVVPSTSERILSSFNCVEFRTADAPAEARAYLADDLSLDCSSAEYAEVRTWAYAFLAVWPVGVPVLYVLLLLAAKRAIRDNRSTALSRASSFLWSEYEQRSFWWEPLDLLRRLTITGFVLIGTQGSPQLRVLIALLVTILFITMQFLLSPFRRPLDDRMMMLGHVCLLVILIAALVINVCNLSADTCETFGMGSTSYLPALVFVIFGTVMLVAGVLLLVWAAGRYASALPTLRLVENGLEPPLTIAQANKWHLFVSHVWATGQDQAANIKRALQVTLPGSRIFLDVDDLEDIGALESEIGQSALVLMFLSKGYFTSRNCLREIRCAVQRRKPIVLVREANEAKGGLTLEDSWHECPEELREGVFDGRHAIDWHRIADFQKMSLKLIAEQLLLASPQYASTHNALPLYFPGEMSVDMLSFDQPVCLRFSLHNAGAGSVIEELASRFRHSLSVAPCSEAPLSESGSESGAASSLTSATPRREVFMLYLRSGTFVGDEAHGLAADLRSARAACMHVLAIHENDPAQGGCAFSHFLTTTPEDLVEGGLYTSLAVALHAAPHREISIALAAKALGASKRKGVRLAAAGRLSAAAAKTASMLASSMRASREQGSVRGSTSASRSSVRRSSRASDGEQEAEDTAPGGSLLHLALAARHSATRVVSRGRAEPGSAAAAAHGVHAMEEGVRTTKFRARLR</sequence>
<dbReference type="GO" id="GO:0007165">
    <property type="term" value="P:signal transduction"/>
    <property type="evidence" value="ECO:0007669"/>
    <property type="project" value="InterPro"/>
</dbReference>
<evidence type="ECO:0000259" key="3">
    <source>
        <dbReference type="Pfam" id="PF13676"/>
    </source>
</evidence>
<dbReference type="InterPro" id="IPR035897">
    <property type="entry name" value="Toll_tir_struct_dom_sf"/>
</dbReference>